<dbReference type="CDD" id="cd02883">
    <property type="entry name" value="NUDIX_Hydrolase"/>
    <property type="match status" value="1"/>
</dbReference>
<protein>
    <submittedName>
        <fullName evidence="2">NUDIX domain protein</fullName>
    </submittedName>
</protein>
<proteinExistence type="predicted"/>
<dbReference type="GeneID" id="70246512"/>
<comment type="caution">
    <text evidence="2">The sequence shown here is derived from an EMBL/GenBank/DDBJ whole genome shotgun (WGS) entry which is preliminary data.</text>
</comment>
<name>A0AAD4KQ60_9EURO</name>
<dbReference type="PANTHER" id="PTHR43736:SF1">
    <property type="entry name" value="DIHYDRONEOPTERIN TRIPHOSPHATE DIPHOSPHATASE"/>
    <property type="match status" value="1"/>
</dbReference>
<gene>
    <name evidence="2" type="ORF">BGW36DRAFT_379571</name>
</gene>
<organism evidence="2 3">
    <name type="scientific">Talaromyces proteolyticus</name>
    <dbReference type="NCBI Taxonomy" id="1131652"/>
    <lineage>
        <taxon>Eukaryota</taxon>
        <taxon>Fungi</taxon>
        <taxon>Dikarya</taxon>
        <taxon>Ascomycota</taxon>
        <taxon>Pezizomycotina</taxon>
        <taxon>Eurotiomycetes</taxon>
        <taxon>Eurotiomycetidae</taxon>
        <taxon>Eurotiales</taxon>
        <taxon>Trichocomaceae</taxon>
        <taxon>Talaromyces</taxon>
        <taxon>Talaromyces sect. Bacilispori</taxon>
    </lineage>
</organism>
<feature type="domain" description="Nudix hydrolase" evidence="1">
    <location>
        <begin position="53"/>
        <end position="199"/>
    </location>
</feature>
<dbReference type="Pfam" id="PF00293">
    <property type="entry name" value="NUDIX"/>
    <property type="match status" value="1"/>
</dbReference>
<dbReference type="InterPro" id="IPR015797">
    <property type="entry name" value="NUDIX_hydrolase-like_dom_sf"/>
</dbReference>
<keyword evidence="3" id="KW-1185">Reference proteome</keyword>
<dbReference type="PROSITE" id="PS51462">
    <property type="entry name" value="NUDIX"/>
    <property type="match status" value="1"/>
</dbReference>
<dbReference type="SUPFAM" id="SSF55811">
    <property type="entry name" value="Nudix"/>
    <property type="match status" value="1"/>
</dbReference>
<dbReference type="InterPro" id="IPR000086">
    <property type="entry name" value="NUDIX_hydrolase_dom"/>
</dbReference>
<dbReference type="Proteomes" id="UP001201262">
    <property type="component" value="Unassembled WGS sequence"/>
</dbReference>
<reference evidence="2" key="1">
    <citation type="submission" date="2021-12" db="EMBL/GenBank/DDBJ databases">
        <title>Convergent genome expansion in fungi linked to evolution of root-endophyte symbiosis.</title>
        <authorList>
            <consortium name="DOE Joint Genome Institute"/>
            <person name="Ke Y.-H."/>
            <person name="Bonito G."/>
            <person name="Liao H.-L."/>
            <person name="Looney B."/>
            <person name="Rojas-Flechas A."/>
            <person name="Nash J."/>
            <person name="Hameed K."/>
            <person name="Schadt C."/>
            <person name="Martin F."/>
            <person name="Crous P.W."/>
            <person name="Miettinen O."/>
            <person name="Magnuson J.K."/>
            <person name="Labbe J."/>
            <person name="Jacobson D."/>
            <person name="Doktycz M.J."/>
            <person name="Veneault-Fourrey C."/>
            <person name="Kuo A."/>
            <person name="Mondo S."/>
            <person name="Calhoun S."/>
            <person name="Riley R."/>
            <person name="Ohm R."/>
            <person name="LaButti K."/>
            <person name="Andreopoulos B."/>
            <person name="Pangilinan J."/>
            <person name="Nolan M."/>
            <person name="Tritt A."/>
            <person name="Clum A."/>
            <person name="Lipzen A."/>
            <person name="Daum C."/>
            <person name="Barry K."/>
            <person name="Grigoriev I.V."/>
            <person name="Vilgalys R."/>
        </authorList>
    </citation>
    <scope>NUCLEOTIDE SEQUENCE</scope>
    <source>
        <strain evidence="2">PMI_201</strain>
    </source>
</reference>
<evidence type="ECO:0000313" key="3">
    <source>
        <dbReference type="Proteomes" id="UP001201262"/>
    </source>
</evidence>
<dbReference type="RefSeq" id="XP_046072553.1">
    <property type="nucleotide sequence ID" value="XM_046216225.1"/>
</dbReference>
<dbReference type="AlphaFoldDB" id="A0AAD4KQ60"/>
<evidence type="ECO:0000313" key="2">
    <source>
        <dbReference type="EMBL" id="KAH8697852.1"/>
    </source>
</evidence>
<dbReference type="Gene3D" id="3.90.79.10">
    <property type="entry name" value="Nucleoside Triphosphate Pyrophosphohydrolase"/>
    <property type="match status" value="1"/>
</dbReference>
<accession>A0AAD4KQ60</accession>
<evidence type="ECO:0000259" key="1">
    <source>
        <dbReference type="PROSITE" id="PS51462"/>
    </source>
</evidence>
<dbReference type="EMBL" id="JAJTJA010000006">
    <property type="protein sequence ID" value="KAH8697852.1"/>
    <property type="molecule type" value="Genomic_DNA"/>
</dbReference>
<dbReference type="PANTHER" id="PTHR43736">
    <property type="entry name" value="ADP-RIBOSE PYROPHOSPHATASE"/>
    <property type="match status" value="1"/>
</dbReference>
<sequence length="227" mass="25838">MATNKAGSPTYSYTVAPHLVAEFDVPIADFAAAHRQYNYFIVGGFVFTNRKQKQHPPASASSVAKKQPQQPLMLIMQRSLSDSFGGYWDFPGGSLEPTDQTILDGVAREVFEETGFHVSKIRDLVRLDHWVMESKSRGIMSNAKYTFLIDVHEAADTEDWEEKVRLDPAEHMKWAWVTREEIEESAKMRRERRSEDVPYLFVGVQGDTTAEAWKIYSKVIKGSETTI</sequence>